<dbReference type="PRINTS" id="PR00420">
    <property type="entry name" value="RNGMNOXGNASE"/>
</dbReference>
<dbReference type="Pfam" id="PF12831">
    <property type="entry name" value="FAD_oxidored"/>
    <property type="match status" value="1"/>
</dbReference>
<name>A0A1B1T8Z6_9ARCH</name>
<dbReference type="EMBL" id="KP211799">
    <property type="protein sequence ID" value="ANV78757.1"/>
    <property type="molecule type" value="Genomic_DNA"/>
</dbReference>
<evidence type="ECO:0000259" key="1">
    <source>
        <dbReference type="Pfam" id="PF22578"/>
    </source>
</evidence>
<evidence type="ECO:0000313" key="2">
    <source>
        <dbReference type="EMBL" id="ANV78757.1"/>
    </source>
</evidence>
<dbReference type="Pfam" id="PF22578">
    <property type="entry name" value="GGR_cat"/>
    <property type="match status" value="1"/>
</dbReference>
<dbReference type="InterPro" id="IPR036188">
    <property type="entry name" value="FAD/NAD-bd_sf"/>
</dbReference>
<dbReference type="PANTHER" id="PTHR42685:SF22">
    <property type="entry name" value="CONDITIONED MEDIUM FACTOR RECEPTOR 1"/>
    <property type="match status" value="1"/>
</dbReference>
<reference evidence="2" key="2">
    <citation type="journal article" date="2015" name="ISME J.">
        <title>A new class of marine Euryarchaeota group II from the Mediterranean deep chlorophyll maximum.</title>
        <authorList>
            <person name="Martin-Cuadrado A.B."/>
            <person name="Garcia-Heredia I."/>
            <person name="Molto A.G."/>
            <person name="Lopez-Ubeda R."/>
            <person name="Kimes N."/>
            <person name="Lopez-Garcia P."/>
            <person name="Moreira D."/>
            <person name="Rodriguez-Valera F."/>
        </authorList>
    </citation>
    <scope>NUCLEOTIDE SEQUENCE</scope>
</reference>
<dbReference type="Gene3D" id="3.50.50.60">
    <property type="entry name" value="FAD/NAD(P)-binding domain"/>
    <property type="match status" value="1"/>
</dbReference>
<proteinExistence type="predicted"/>
<dbReference type="SUPFAM" id="SSF51905">
    <property type="entry name" value="FAD/NAD(P)-binding domain"/>
    <property type="match status" value="1"/>
</dbReference>
<reference evidence="2" key="1">
    <citation type="submission" date="2014-11" db="EMBL/GenBank/DDBJ databases">
        <authorList>
            <person name="Zhu J."/>
            <person name="Qi W."/>
            <person name="Song R."/>
        </authorList>
    </citation>
    <scope>NUCLEOTIDE SEQUENCE</scope>
</reference>
<accession>A0A1B1T8Z6</accession>
<protein>
    <submittedName>
        <fullName evidence="2">Geranylgeranyl reductase</fullName>
    </submittedName>
</protein>
<dbReference type="InterPro" id="IPR050407">
    <property type="entry name" value="Geranylgeranyl_reductase"/>
</dbReference>
<feature type="domain" description="Digeranylgeranylglycerophospholipid reductase catalytic" evidence="1">
    <location>
        <begin position="234"/>
        <end position="286"/>
    </location>
</feature>
<dbReference type="PANTHER" id="PTHR42685">
    <property type="entry name" value="GERANYLGERANYL DIPHOSPHATE REDUCTASE"/>
    <property type="match status" value="1"/>
</dbReference>
<organism evidence="2">
    <name type="scientific">uncultured Poseidoniia archaeon</name>
    <dbReference type="NCBI Taxonomy" id="1697135"/>
    <lineage>
        <taxon>Archaea</taxon>
        <taxon>Methanobacteriati</taxon>
        <taxon>Thermoplasmatota</taxon>
        <taxon>Candidatus Poseidoniia</taxon>
        <taxon>environmental samples</taxon>
    </lineage>
</organism>
<dbReference type="AlphaFoldDB" id="A0A1B1T8Z6"/>
<dbReference type="InterPro" id="IPR054715">
    <property type="entry name" value="GGR_cat"/>
</dbReference>
<sequence length="458" mass="50758">MGAWEKPIDSGEIPDSDTHFDVIVVGGGPGGSAAAAYNALNGCKVLLLEKEIWPRDKICGDAVGGKSLSHVKELGVLDMIESTPHYVVDSIVFGSANGSEVRVMLPKESYEKMGLQSGYALPRMQFDYMMFQRGQEIVRENGGSVIQDFSVHEIIFEKENGVHKIKGVKGSVGGRKSGNEELTFTSAVTIGAGGYNCPVSRVITELHNEPHRDDDHFCGGYREYWDDVGGLGGDEGPIEIHFIDEVLPGYFWLFPVQGNRVNVGIGMLISEHRKLKKDRKKSLKKIQKWVIEEHPRFKERFANATLVPGSEKGWQLPFGSPRKDAPSYQPRRVAMAGAMCVGDSASLVDPFSGEGIGNALLSAKMTSKHFDKNLHANGFPEEGAKEYMIDLWGALGSELKNSKTLQKVMKWKVLTNWFVKKASKKEELGKMMSEMIASKESQKMLWSPWFLMKTLLLP</sequence>